<dbReference type="RefSeq" id="WP_344661091.1">
    <property type="nucleotide sequence ID" value="NZ_BAAAQM010000049.1"/>
</dbReference>
<keyword evidence="2" id="KW-1185">Reference proteome</keyword>
<accession>A0ABP5E7J9</accession>
<proteinExistence type="predicted"/>
<protein>
    <submittedName>
        <fullName evidence="1">Uncharacterized protein</fullName>
    </submittedName>
</protein>
<evidence type="ECO:0000313" key="2">
    <source>
        <dbReference type="Proteomes" id="UP001499854"/>
    </source>
</evidence>
<gene>
    <name evidence="1" type="ORF">GCM10009838_66060</name>
</gene>
<name>A0ABP5E7J9_9ACTN</name>
<sequence>MTDVTRPPRSTTPMAPSERLSAALAEADRAFGPRTDSIGPVDGCTHCFDAEHLRTIGGPVDDIPEWLFSRALGKWGTTMDADSRLWRRLTPRILREMTRGTLHKDESLMARKFNEAGWRDWPPRETAALEDVCHAWWHAALAGMSQGSAVTVLGFVVPLTGGVQPWLDRWDTHQDRAAALQLRDLWQSWMPELLDGRLDVSFGGEGPDIAASVSTWLLQQSPERLDLGGFNAQDRYGLHLLALTEAQRNTDPGSSEATTTVRP</sequence>
<comment type="caution">
    <text evidence="1">The sequence shown here is derived from an EMBL/GenBank/DDBJ whole genome shotgun (WGS) entry which is preliminary data.</text>
</comment>
<evidence type="ECO:0000313" key="1">
    <source>
        <dbReference type="EMBL" id="GAA1992936.1"/>
    </source>
</evidence>
<dbReference type="EMBL" id="BAAAQM010000049">
    <property type="protein sequence ID" value="GAA1992936.1"/>
    <property type="molecule type" value="Genomic_DNA"/>
</dbReference>
<organism evidence="1 2">
    <name type="scientific">Catenulispora subtropica</name>
    <dbReference type="NCBI Taxonomy" id="450798"/>
    <lineage>
        <taxon>Bacteria</taxon>
        <taxon>Bacillati</taxon>
        <taxon>Actinomycetota</taxon>
        <taxon>Actinomycetes</taxon>
        <taxon>Catenulisporales</taxon>
        <taxon>Catenulisporaceae</taxon>
        <taxon>Catenulispora</taxon>
    </lineage>
</organism>
<dbReference type="Proteomes" id="UP001499854">
    <property type="component" value="Unassembled WGS sequence"/>
</dbReference>
<reference evidence="2" key="1">
    <citation type="journal article" date="2019" name="Int. J. Syst. Evol. Microbiol.">
        <title>The Global Catalogue of Microorganisms (GCM) 10K type strain sequencing project: providing services to taxonomists for standard genome sequencing and annotation.</title>
        <authorList>
            <consortium name="The Broad Institute Genomics Platform"/>
            <consortium name="The Broad Institute Genome Sequencing Center for Infectious Disease"/>
            <person name="Wu L."/>
            <person name="Ma J."/>
        </authorList>
    </citation>
    <scope>NUCLEOTIDE SEQUENCE [LARGE SCALE GENOMIC DNA]</scope>
    <source>
        <strain evidence="2">JCM 16013</strain>
    </source>
</reference>